<evidence type="ECO:0000313" key="1">
    <source>
        <dbReference type="EMBL" id="MCZ8516081.1"/>
    </source>
</evidence>
<evidence type="ECO:0008006" key="3">
    <source>
        <dbReference type="Google" id="ProtNLM"/>
    </source>
</evidence>
<proteinExistence type="predicted"/>
<protein>
    <recommendedName>
        <fullName evidence="3">Glucosamine-6-phosphate deaminase</fullName>
    </recommendedName>
</protein>
<organism evidence="1 2">
    <name type="scientific">Paenibacillus gyeongsangnamensis</name>
    <dbReference type="NCBI Taxonomy" id="3388067"/>
    <lineage>
        <taxon>Bacteria</taxon>
        <taxon>Bacillati</taxon>
        <taxon>Bacillota</taxon>
        <taxon>Bacilli</taxon>
        <taxon>Bacillales</taxon>
        <taxon>Paenibacillaceae</taxon>
        <taxon>Paenibacillus</taxon>
    </lineage>
</organism>
<keyword evidence="2" id="KW-1185">Reference proteome</keyword>
<reference evidence="1 2" key="1">
    <citation type="submission" date="2022-12" db="EMBL/GenBank/DDBJ databases">
        <title>Draft genome sequence of Paenibacillus sp. dW9.</title>
        <authorList>
            <person name="Choi E.-W."/>
            <person name="Kim D.-U."/>
        </authorList>
    </citation>
    <scope>NUCLEOTIDE SEQUENCE [LARGE SCALE GENOMIC DNA]</scope>
    <source>
        <strain evidence="2">dW9</strain>
    </source>
</reference>
<dbReference type="Proteomes" id="UP001527882">
    <property type="component" value="Unassembled WGS sequence"/>
</dbReference>
<comment type="caution">
    <text evidence="1">The sequence shown here is derived from an EMBL/GenBank/DDBJ whole genome shotgun (WGS) entry which is preliminary data.</text>
</comment>
<gene>
    <name evidence="1" type="ORF">O9H85_27500</name>
</gene>
<sequence>MSVHQIMKSDCIISCVPYKVKADAIRATLEEAVTPAIPATILKTHPNWSLYLDQASASEIQGRSRAI</sequence>
<dbReference type="Gene3D" id="3.40.50.1360">
    <property type="match status" value="1"/>
</dbReference>
<evidence type="ECO:0000313" key="2">
    <source>
        <dbReference type="Proteomes" id="UP001527882"/>
    </source>
</evidence>
<dbReference type="RefSeq" id="WP_269884613.1">
    <property type="nucleotide sequence ID" value="NZ_JAQAGZ010000021.1"/>
</dbReference>
<dbReference type="SUPFAM" id="SSF100950">
    <property type="entry name" value="NagB/RpiA/CoA transferase-like"/>
    <property type="match status" value="1"/>
</dbReference>
<dbReference type="EMBL" id="JAQAGZ010000021">
    <property type="protein sequence ID" value="MCZ8516081.1"/>
    <property type="molecule type" value="Genomic_DNA"/>
</dbReference>
<accession>A0ABT4QH70</accession>
<dbReference type="InterPro" id="IPR037171">
    <property type="entry name" value="NagB/RpiA_transferase-like"/>
</dbReference>
<name>A0ABT4QH70_9BACL</name>